<comment type="similarity">
    <text evidence="2">Belongs to the RbfA family.</text>
</comment>
<dbReference type="NCBIfam" id="TIGR00082">
    <property type="entry name" value="rbfA"/>
    <property type="match status" value="1"/>
</dbReference>
<dbReference type="GO" id="GO:0030490">
    <property type="term" value="P:maturation of SSU-rRNA"/>
    <property type="evidence" value="ECO:0007669"/>
    <property type="project" value="UniProtKB-UniRule"/>
</dbReference>
<evidence type="ECO:0000313" key="4">
    <source>
        <dbReference type="Proteomes" id="UP000599024"/>
    </source>
</evidence>
<dbReference type="Proteomes" id="UP000599024">
    <property type="component" value="Unassembled WGS sequence"/>
</dbReference>
<sequence length="138" mass="15953">MSWDPKQTLDSIGLERREVKRAVRVADVIMRELSMLLLTKVRDQRLLDVSLSRVVVTDDLLHAKIYFVLAPGSDRRKEAERGFKAARGFMRSHLAKALNLRYAPALHFFYDENADKVRAIEELLLDISREQRPDDSTT</sequence>
<dbReference type="InterPro" id="IPR023799">
    <property type="entry name" value="RbfA_dom_sf"/>
</dbReference>
<evidence type="ECO:0000313" key="3">
    <source>
        <dbReference type="EMBL" id="MBC8208731.1"/>
    </source>
</evidence>
<name>A0A8J6T9N1_9BACT</name>
<keyword evidence="1 2" id="KW-0690">Ribosome biogenesis</keyword>
<dbReference type="InterPro" id="IPR000238">
    <property type="entry name" value="RbfA"/>
</dbReference>
<dbReference type="InterPro" id="IPR015946">
    <property type="entry name" value="KH_dom-like_a/b"/>
</dbReference>
<dbReference type="PROSITE" id="PS01319">
    <property type="entry name" value="RBFA"/>
    <property type="match status" value="1"/>
</dbReference>
<dbReference type="Gene3D" id="3.30.300.20">
    <property type="match status" value="1"/>
</dbReference>
<dbReference type="EMBL" id="JACNLK010000051">
    <property type="protein sequence ID" value="MBC8208731.1"/>
    <property type="molecule type" value="Genomic_DNA"/>
</dbReference>
<accession>A0A8J6T9N1</accession>
<dbReference type="PANTHER" id="PTHR33515:SF1">
    <property type="entry name" value="RIBOSOME-BINDING FACTOR A, CHLOROPLASTIC-RELATED"/>
    <property type="match status" value="1"/>
</dbReference>
<keyword evidence="2" id="KW-0963">Cytoplasm</keyword>
<dbReference type="InterPro" id="IPR020053">
    <property type="entry name" value="Ribosome-bd_factorA_CS"/>
</dbReference>
<dbReference type="GO" id="GO:0005829">
    <property type="term" value="C:cytosol"/>
    <property type="evidence" value="ECO:0007669"/>
    <property type="project" value="TreeGrafter"/>
</dbReference>
<evidence type="ECO:0000256" key="1">
    <source>
        <dbReference type="ARBA" id="ARBA00022517"/>
    </source>
</evidence>
<proteinExistence type="inferred from homology"/>
<evidence type="ECO:0000256" key="2">
    <source>
        <dbReference type="HAMAP-Rule" id="MF_00003"/>
    </source>
</evidence>
<dbReference type="SUPFAM" id="SSF89919">
    <property type="entry name" value="Ribosome-binding factor A, RbfA"/>
    <property type="match status" value="1"/>
</dbReference>
<comment type="caution">
    <text evidence="3">The sequence shown here is derived from an EMBL/GenBank/DDBJ whole genome shotgun (WGS) entry which is preliminary data.</text>
</comment>
<protein>
    <recommendedName>
        <fullName evidence="2">Ribosome-binding factor A</fullName>
    </recommendedName>
</protein>
<gene>
    <name evidence="2 3" type="primary">rbfA</name>
    <name evidence="3" type="ORF">H8E79_06150</name>
</gene>
<dbReference type="AlphaFoldDB" id="A0A8J6T9N1"/>
<reference evidence="3 4" key="1">
    <citation type="submission" date="2020-08" db="EMBL/GenBank/DDBJ databases">
        <title>Bridging the membrane lipid divide: bacteria of the FCB group superphylum have the potential to synthesize archaeal ether lipids.</title>
        <authorList>
            <person name="Villanueva L."/>
            <person name="Von Meijenfeldt F.A.B."/>
            <person name="Westbye A.B."/>
            <person name="Yadav S."/>
            <person name="Hopmans E.C."/>
            <person name="Dutilh B.E."/>
            <person name="Sinninghe Damste J.S."/>
        </authorList>
    </citation>
    <scope>NUCLEOTIDE SEQUENCE [LARGE SCALE GENOMIC DNA]</scope>
    <source>
        <strain evidence="3">NIOZ-UU81</strain>
    </source>
</reference>
<comment type="subcellular location">
    <subcellularLocation>
        <location evidence="2">Cytoplasm</location>
    </subcellularLocation>
</comment>
<dbReference type="Pfam" id="PF02033">
    <property type="entry name" value="RBFA"/>
    <property type="match status" value="1"/>
</dbReference>
<comment type="subunit">
    <text evidence="2">Monomer. Binds 30S ribosomal subunits, but not 50S ribosomal subunits or 70S ribosomes.</text>
</comment>
<organism evidence="3 4">
    <name type="scientific">Candidatus Desulfatifera sulfidica</name>
    <dbReference type="NCBI Taxonomy" id="2841691"/>
    <lineage>
        <taxon>Bacteria</taxon>
        <taxon>Pseudomonadati</taxon>
        <taxon>Thermodesulfobacteriota</taxon>
        <taxon>Desulfobulbia</taxon>
        <taxon>Desulfobulbales</taxon>
        <taxon>Desulfobulbaceae</taxon>
        <taxon>Candidatus Desulfatifera</taxon>
    </lineage>
</organism>
<dbReference type="GO" id="GO:0043024">
    <property type="term" value="F:ribosomal small subunit binding"/>
    <property type="evidence" value="ECO:0007669"/>
    <property type="project" value="TreeGrafter"/>
</dbReference>
<dbReference type="PANTHER" id="PTHR33515">
    <property type="entry name" value="RIBOSOME-BINDING FACTOR A, CHLOROPLASTIC-RELATED"/>
    <property type="match status" value="1"/>
</dbReference>
<comment type="function">
    <text evidence="2">One of several proteins that assist in the late maturation steps of the functional core of the 30S ribosomal subunit. Associates with free 30S ribosomal subunits (but not with 30S subunits that are part of 70S ribosomes or polysomes). Required for efficient processing of 16S rRNA. May interact with the 5'-terminal helix region of 16S rRNA.</text>
</comment>
<dbReference type="HAMAP" id="MF_00003">
    <property type="entry name" value="RbfA"/>
    <property type="match status" value="1"/>
</dbReference>